<gene>
    <name evidence="14" type="ORF">BGC33_07580</name>
</gene>
<evidence type="ECO:0000313" key="14">
    <source>
        <dbReference type="EMBL" id="OIR25697.1"/>
    </source>
</evidence>
<organism evidence="14 15">
    <name type="scientific">Bathymodiolus thermophilus thioautotrophic gill symbiont</name>
    <dbReference type="NCBI Taxonomy" id="2360"/>
    <lineage>
        <taxon>Bacteria</taxon>
        <taxon>Pseudomonadati</taxon>
        <taxon>Pseudomonadota</taxon>
        <taxon>Gammaproteobacteria</taxon>
        <taxon>sulfur-oxidizing symbionts</taxon>
    </lineage>
</organism>
<evidence type="ECO:0000256" key="5">
    <source>
        <dbReference type="ARBA" id="ARBA00022676"/>
    </source>
</evidence>
<evidence type="ECO:0000256" key="11">
    <source>
        <dbReference type="ARBA" id="ARBA00044190"/>
    </source>
</evidence>
<evidence type="ECO:0000256" key="1">
    <source>
        <dbReference type="ARBA" id="ARBA00004515"/>
    </source>
</evidence>
<dbReference type="InterPro" id="IPR002201">
    <property type="entry name" value="Glyco_trans_9"/>
</dbReference>
<name>A0A1J5UBE0_9GAMM</name>
<dbReference type="Gene3D" id="3.40.50.2000">
    <property type="entry name" value="Glycogen Phosphorylase B"/>
    <property type="match status" value="2"/>
</dbReference>
<dbReference type="GO" id="GO:0005829">
    <property type="term" value="C:cytosol"/>
    <property type="evidence" value="ECO:0007669"/>
    <property type="project" value="TreeGrafter"/>
</dbReference>
<evidence type="ECO:0000256" key="8">
    <source>
        <dbReference type="ARBA" id="ARBA00023136"/>
    </source>
</evidence>
<dbReference type="GO" id="GO:0009244">
    <property type="term" value="P:lipopolysaccharide core region biosynthetic process"/>
    <property type="evidence" value="ECO:0007669"/>
    <property type="project" value="InterPro"/>
</dbReference>
<evidence type="ECO:0000313" key="15">
    <source>
        <dbReference type="Proteomes" id="UP000182798"/>
    </source>
</evidence>
<evidence type="ECO:0000256" key="2">
    <source>
        <dbReference type="ARBA" id="ARBA00004713"/>
    </source>
</evidence>
<dbReference type="RefSeq" id="WP_071563240.1">
    <property type="nucleotide sequence ID" value="NZ_MIQH01000025.1"/>
</dbReference>
<keyword evidence="4" id="KW-0997">Cell inner membrane</keyword>
<dbReference type="GO" id="GO:0008713">
    <property type="term" value="F:ADP-heptose-lipopolysaccharide heptosyltransferase activity"/>
    <property type="evidence" value="ECO:0007669"/>
    <property type="project" value="TreeGrafter"/>
</dbReference>
<protein>
    <recommendedName>
        <fullName evidence="11">Lipopolysaccharide heptosyltransferase 1</fullName>
        <ecNumber evidence="10">2.4.99.23</ecNumber>
    </recommendedName>
    <alternativeName>
        <fullName evidence="12">ADP-heptose:lipopolysaccharide heptosyltransferase I</fullName>
    </alternativeName>
</protein>
<dbReference type="InterPro" id="IPR051199">
    <property type="entry name" value="LPS_LOS_Heptosyltrfase"/>
</dbReference>
<dbReference type="InterPro" id="IPR011908">
    <property type="entry name" value="LipoPS_heptosylTferase-I"/>
</dbReference>
<comment type="subcellular location">
    <subcellularLocation>
        <location evidence="1">Cell inner membrane</location>
        <topology evidence="1">Peripheral membrane protein</topology>
        <orientation evidence="1">Cytoplasmic side</orientation>
    </subcellularLocation>
</comment>
<evidence type="ECO:0000256" key="12">
    <source>
        <dbReference type="ARBA" id="ARBA00044330"/>
    </source>
</evidence>
<dbReference type="AlphaFoldDB" id="A0A1J5UBE0"/>
<dbReference type="EC" id="2.4.99.23" evidence="10"/>
<keyword evidence="6 14" id="KW-0808">Transferase</keyword>
<comment type="caution">
    <text evidence="14">The sequence shown here is derived from an EMBL/GenBank/DDBJ whole genome shotgun (WGS) entry which is preliminary data.</text>
</comment>
<evidence type="ECO:0000256" key="4">
    <source>
        <dbReference type="ARBA" id="ARBA00022519"/>
    </source>
</evidence>
<keyword evidence="7" id="KW-0448">Lipopolysaccharide biosynthesis</keyword>
<dbReference type="PANTHER" id="PTHR30160">
    <property type="entry name" value="TETRAACYLDISACCHARIDE 4'-KINASE-RELATED"/>
    <property type="match status" value="1"/>
</dbReference>
<evidence type="ECO:0000256" key="6">
    <source>
        <dbReference type="ARBA" id="ARBA00022679"/>
    </source>
</evidence>
<sequence length="339" mass="37780">MRIAIVKLSALGDIVHAMIVLQFIKRHLPSSTIDWVVEEGFSSLLTNNLDINEIHTVSIKRAKKDKSFKVLFQTLSALRKLKKYDIVIDMQGLVKSAIVAKIIPSDKTFGFDKGALREAFAAFFYSDTCHIKYSENVIKRNAFLISSALAVPISHDNILNKQPFLHFNNKVESCFLQNSKANIAFVPGASFVSKIYPAEKFGQLAQALDANITILWGDKKERLMAEKIQNIAPKVALINKVSLDELKAIIGQMDMVIGGDTGPVHMAWALNIPSITLFGSTPSYRNTYLTNINHVIASNSLVNPNKIDKNDFSIQDIKVTEIALKVKELLAQPDQLNRE</sequence>
<keyword evidence="5" id="KW-0328">Glycosyltransferase</keyword>
<comment type="similarity">
    <text evidence="9">Belongs to the glycosyltransferase 9 family.</text>
</comment>
<evidence type="ECO:0000256" key="9">
    <source>
        <dbReference type="ARBA" id="ARBA00043995"/>
    </source>
</evidence>
<dbReference type="GO" id="GO:0005886">
    <property type="term" value="C:plasma membrane"/>
    <property type="evidence" value="ECO:0007669"/>
    <property type="project" value="UniProtKB-SubCell"/>
</dbReference>
<dbReference type="OrthoDB" id="9797795at2"/>
<dbReference type="PANTHER" id="PTHR30160:SF19">
    <property type="entry name" value="LIPOPOLYSACCHARIDE HEPTOSYLTRANSFERASE 1"/>
    <property type="match status" value="1"/>
</dbReference>
<comment type="catalytic activity">
    <reaction evidence="13">
        <text>an alpha-Kdo-(2-&gt;4)-alpha-Kdo-(2-&gt;6)-lipid A + ADP-L-glycero-beta-D-manno-heptose = an L-alpha-D-Hep-(1-&gt;5)-[alpha-Kdo-(2-&gt;4)]-alpha-Kdo-(2-&gt;6)-lipid A + ADP + H(+)</text>
        <dbReference type="Rhea" id="RHEA:74067"/>
        <dbReference type="ChEBI" id="CHEBI:15378"/>
        <dbReference type="ChEBI" id="CHEBI:61506"/>
        <dbReference type="ChEBI" id="CHEBI:176431"/>
        <dbReference type="ChEBI" id="CHEBI:193068"/>
        <dbReference type="ChEBI" id="CHEBI:456216"/>
        <dbReference type="EC" id="2.4.99.23"/>
    </reaction>
</comment>
<evidence type="ECO:0000256" key="7">
    <source>
        <dbReference type="ARBA" id="ARBA00022985"/>
    </source>
</evidence>
<evidence type="ECO:0000256" key="3">
    <source>
        <dbReference type="ARBA" id="ARBA00022475"/>
    </source>
</evidence>
<reference evidence="15" key="1">
    <citation type="submission" date="2016-09" db="EMBL/GenBank/DDBJ databases">
        <title>Genome Sequence of Bathymodiolus thermophilus sulfur-oxidizing gill endosymbiont.</title>
        <authorList>
            <person name="Ponnudurai R."/>
            <person name="Kleiner M."/>
            <person name="Sayavedra L."/>
            <person name="Thuermer A."/>
            <person name="Felbeck H."/>
            <person name="Schlueter R."/>
            <person name="Schweder T."/>
            <person name="Markert S."/>
        </authorList>
    </citation>
    <scope>NUCLEOTIDE SEQUENCE [LARGE SCALE GENOMIC DNA]</scope>
    <source>
        <strain evidence="15">BAT/CrabSpa'14</strain>
    </source>
</reference>
<accession>A0A1J5UBE0</accession>
<keyword evidence="3" id="KW-1003">Cell membrane</keyword>
<dbReference type="SUPFAM" id="SSF53756">
    <property type="entry name" value="UDP-Glycosyltransferase/glycogen phosphorylase"/>
    <property type="match status" value="1"/>
</dbReference>
<comment type="pathway">
    <text evidence="2">Bacterial outer membrane biogenesis; LPS core biosynthesis.</text>
</comment>
<keyword evidence="8" id="KW-0472">Membrane</keyword>
<dbReference type="EMBL" id="MIQH01000025">
    <property type="protein sequence ID" value="OIR25697.1"/>
    <property type="molecule type" value="Genomic_DNA"/>
</dbReference>
<dbReference type="Proteomes" id="UP000182798">
    <property type="component" value="Unassembled WGS sequence"/>
</dbReference>
<evidence type="ECO:0000256" key="10">
    <source>
        <dbReference type="ARBA" id="ARBA00044041"/>
    </source>
</evidence>
<evidence type="ECO:0000256" key="13">
    <source>
        <dbReference type="ARBA" id="ARBA00049201"/>
    </source>
</evidence>
<dbReference type="Pfam" id="PF01075">
    <property type="entry name" value="Glyco_transf_9"/>
    <property type="match status" value="1"/>
</dbReference>
<dbReference type="NCBIfam" id="TIGR02193">
    <property type="entry name" value="heptsyl_trn_I"/>
    <property type="match status" value="1"/>
</dbReference>
<proteinExistence type="inferred from homology"/>
<dbReference type="CDD" id="cd03789">
    <property type="entry name" value="GT9_LPS_heptosyltransferase"/>
    <property type="match status" value="1"/>
</dbReference>